<dbReference type="InterPro" id="IPR050166">
    <property type="entry name" value="ABC_transporter_ATP-bind"/>
</dbReference>
<feature type="domain" description="ABC transporter" evidence="5">
    <location>
        <begin position="4"/>
        <end position="231"/>
    </location>
</feature>
<dbReference type="GO" id="GO:0005524">
    <property type="term" value="F:ATP binding"/>
    <property type="evidence" value="ECO:0007669"/>
    <property type="project" value="UniProtKB-KW"/>
</dbReference>
<gene>
    <name evidence="6" type="ORF">IAI61_15455</name>
</gene>
<proteinExistence type="inferred from homology"/>
<dbReference type="Gene3D" id="3.40.50.300">
    <property type="entry name" value="P-loop containing nucleotide triphosphate hydrolases"/>
    <property type="match status" value="1"/>
</dbReference>
<dbReference type="SMART" id="SM00382">
    <property type="entry name" value="AAA"/>
    <property type="match status" value="1"/>
</dbReference>
<dbReference type="PROSITE" id="PS00211">
    <property type="entry name" value="ABC_TRANSPORTER_1"/>
    <property type="match status" value="1"/>
</dbReference>
<evidence type="ECO:0000256" key="1">
    <source>
        <dbReference type="ARBA" id="ARBA00005417"/>
    </source>
</evidence>
<accession>A0ABS3KSJ3</accession>
<dbReference type="InterPro" id="IPR017871">
    <property type="entry name" value="ABC_transporter-like_CS"/>
</dbReference>
<dbReference type="PROSITE" id="PS50893">
    <property type="entry name" value="ABC_TRANSPORTER_2"/>
    <property type="match status" value="1"/>
</dbReference>
<evidence type="ECO:0000259" key="5">
    <source>
        <dbReference type="PROSITE" id="PS50893"/>
    </source>
</evidence>
<dbReference type="InterPro" id="IPR003593">
    <property type="entry name" value="AAA+_ATPase"/>
</dbReference>
<protein>
    <submittedName>
        <fullName evidence="6">ATP-binding cassette domain-containing protein</fullName>
    </submittedName>
</protein>
<dbReference type="Proteomes" id="UP001518989">
    <property type="component" value="Unassembled WGS sequence"/>
</dbReference>
<comment type="similarity">
    <text evidence="1">Belongs to the ABC transporter superfamily.</text>
</comment>
<comment type="caution">
    <text evidence="6">The sequence shown here is derived from an EMBL/GenBank/DDBJ whole genome shotgun (WGS) entry which is preliminary data.</text>
</comment>
<organism evidence="6 7">
    <name type="scientific">Roseomonas haemaphysalidis</name>
    <dbReference type="NCBI Taxonomy" id="2768162"/>
    <lineage>
        <taxon>Bacteria</taxon>
        <taxon>Pseudomonadati</taxon>
        <taxon>Pseudomonadota</taxon>
        <taxon>Alphaproteobacteria</taxon>
        <taxon>Acetobacterales</taxon>
        <taxon>Roseomonadaceae</taxon>
        <taxon>Roseomonas</taxon>
    </lineage>
</organism>
<dbReference type="EMBL" id="JACTNG010000008">
    <property type="protein sequence ID" value="MBO1080438.1"/>
    <property type="molecule type" value="Genomic_DNA"/>
</dbReference>
<dbReference type="Pfam" id="PF00005">
    <property type="entry name" value="ABC_tran"/>
    <property type="match status" value="1"/>
</dbReference>
<evidence type="ECO:0000256" key="2">
    <source>
        <dbReference type="ARBA" id="ARBA00022448"/>
    </source>
</evidence>
<dbReference type="SUPFAM" id="SSF52540">
    <property type="entry name" value="P-loop containing nucleoside triphosphate hydrolases"/>
    <property type="match status" value="1"/>
</dbReference>
<dbReference type="InterPro" id="IPR003439">
    <property type="entry name" value="ABC_transporter-like_ATP-bd"/>
</dbReference>
<evidence type="ECO:0000313" key="7">
    <source>
        <dbReference type="Proteomes" id="UP001518989"/>
    </source>
</evidence>
<keyword evidence="3" id="KW-0547">Nucleotide-binding</keyword>
<dbReference type="InterPro" id="IPR027417">
    <property type="entry name" value="P-loop_NTPase"/>
</dbReference>
<dbReference type="PANTHER" id="PTHR42788">
    <property type="entry name" value="TAURINE IMPORT ATP-BINDING PROTEIN-RELATED"/>
    <property type="match status" value="1"/>
</dbReference>
<evidence type="ECO:0000313" key="6">
    <source>
        <dbReference type="EMBL" id="MBO1080438.1"/>
    </source>
</evidence>
<reference evidence="6 7" key="1">
    <citation type="submission" date="2020-09" db="EMBL/GenBank/DDBJ databases">
        <title>Roseomonas.</title>
        <authorList>
            <person name="Zhu W."/>
        </authorList>
    </citation>
    <scope>NUCLEOTIDE SEQUENCE [LARGE SCALE GENOMIC DNA]</scope>
    <source>
        <strain evidence="6 7">573</strain>
    </source>
</reference>
<evidence type="ECO:0000256" key="3">
    <source>
        <dbReference type="ARBA" id="ARBA00022741"/>
    </source>
</evidence>
<dbReference type="RefSeq" id="WP_207418393.1">
    <property type="nucleotide sequence ID" value="NZ_CP061177.1"/>
</dbReference>
<sequence>MAAIVAPGLGVSLPVIRLGGRAILDACELHFAAGQVTALLGASGVGKSTLLRLLAGLIPLPPEARLLPDDGRPLAGRIAWMGQQDLLMPWLDLRANVMLGARLRGERPDRARADRLIAAVGLAGRDTARPAELSGGMRQRAALARTLMDDRPFVLMDEPFSAVDAPTRHRLQGLAAELLAGRTVLLVTHDPLEALRMAHRILVLRPGPGGAVAEELPLPPTPPLRAAADPAVLAAQAKLLERLSEAA</sequence>
<keyword evidence="7" id="KW-1185">Reference proteome</keyword>
<evidence type="ECO:0000256" key="4">
    <source>
        <dbReference type="ARBA" id="ARBA00022840"/>
    </source>
</evidence>
<keyword evidence="2" id="KW-0813">Transport</keyword>
<dbReference type="PANTHER" id="PTHR42788:SF19">
    <property type="entry name" value="ALIPHATIC SULFONATES IMPORT ATP-BINDING PROTEIN SSUB 2"/>
    <property type="match status" value="1"/>
</dbReference>
<name>A0ABS3KSJ3_9PROT</name>
<keyword evidence="4 6" id="KW-0067">ATP-binding</keyword>